<proteinExistence type="inferred from homology"/>
<dbReference type="GO" id="GO:0006081">
    <property type="term" value="P:aldehyde metabolic process"/>
    <property type="evidence" value="ECO:0007669"/>
    <property type="project" value="InterPro"/>
</dbReference>
<dbReference type="InParanoid" id="A0A409WMM5"/>
<organism evidence="9 10">
    <name type="scientific">Psilocybe cyanescens</name>
    <dbReference type="NCBI Taxonomy" id="93625"/>
    <lineage>
        <taxon>Eukaryota</taxon>
        <taxon>Fungi</taxon>
        <taxon>Dikarya</taxon>
        <taxon>Basidiomycota</taxon>
        <taxon>Agaricomycotina</taxon>
        <taxon>Agaricomycetes</taxon>
        <taxon>Agaricomycetidae</taxon>
        <taxon>Agaricales</taxon>
        <taxon>Agaricineae</taxon>
        <taxon>Strophariaceae</taxon>
        <taxon>Psilocybe</taxon>
    </lineage>
</organism>
<keyword evidence="3" id="KW-0520">NAD</keyword>
<dbReference type="Proteomes" id="UP000283269">
    <property type="component" value="Unassembled WGS sequence"/>
</dbReference>
<evidence type="ECO:0000256" key="7">
    <source>
        <dbReference type="RuleBase" id="RU003345"/>
    </source>
</evidence>
<dbReference type="PANTHER" id="PTHR43570:SF16">
    <property type="entry name" value="ALDEHYDE DEHYDROGENASE TYPE III, ISOFORM Q"/>
    <property type="match status" value="1"/>
</dbReference>
<dbReference type="PROSITE" id="PS00687">
    <property type="entry name" value="ALDEHYDE_DEHYDR_GLU"/>
    <property type="match status" value="1"/>
</dbReference>
<dbReference type="InterPro" id="IPR016161">
    <property type="entry name" value="Ald_DH/histidinol_DH"/>
</dbReference>
<dbReference type="InterPro" id="IPR015590">
    <property type="entry name" value="Aldehyde_DH_dom"/>
</dbReference>
<accession>A0A409WMM5</accession>
<dbReference type="Gene3D" id="3.40.605.10">
    <property type="entry name" value="Aldehyde Dehydrogenase, Chain A, domain 1"/>
    <property type="match status" value="1"/>
</dbReference>
<feature type="active site" evidence="5">
    <location>
        <position position="251"/>
    </location>
</feature>
<dbReference type="FunFam" id="3.40.605.10:FF:000004">
    <property type="entry name" value="Aldehyde dehydrogenase"/>
    <property type="match status" value="1"/>
</dbReference>
<sequence>MVEYTPIQDIPTIHSDLRKTFRTGITKPYEWRRHQLLQLARFAQENSDALAECLRLDLGRSKQEAIMGDVSAVISRCLLAAEKLEEWMKPEPVVVNSPLQRGFKTSVERHPKGIVLIVSPWNFPIILSLQPLYGAISAGCCAAIKPSEMSPNCSAFLAENLHKYLDPSAYRVILGGVPEMTKVLELKWDHICYTGNGRVGRIISAAAAKHLTPLTLELGGKSPVIIDSTADISLAAKRILWGKIFNTGQICVAPDYILAEKSIIPALVEALKEHYHAFYPNGALASDSYGHIISDSHLERLKGLVEKTKGTIVFGGTWEGKARRSFEPTLVVDVKEDDILLEEEIFGPILPIVAVEDLDEAIAFVNNRDHPLVSYIFSNNEDFKQKFIANTTSGNVWIGDTFQQVGVSEVPFGGVGESGYGRQSMKACFDDFSYQRGLVEIPDGIEPFLTARYPPYTEGSLEIITQMINQPIPPSDPATPGRL</sequence>
<evidence type="ECO:0000256" key="3">
    <source>
        <dbReference type="ARBA" id="ARBA00023027"/>
    </source>
</evidence>
<dbReference type="PIRSF" id="PIRSF036492">
    <property type="entry name" value="ALDH"/>
    <property type="match status" value="1"/>
</dbReference>
<dbReference type="InterPro" id="IPR029510">
    <property type="entry name" value="Ald_DH_CS_GLU"/>
</dbReference>
<dbReference type="GO" id="GO:0005737">
    <property type="term" value="C:cytoplasm"/>
    <property type="evidence" value="ECO:0007669"/>
    <property type="project" value="TreeGrafter"/>
</dbReference>
<comment type="similarity">
    <text evidence="1 4 7">Belongs to the aldehyde dehydrogenase family.</text>
</comment>
<dbReference type="InterPro" id="IPR012394">
    <property type="entry name" value="Aldehyde_DH_NAD(P)"/>
</dbReference>
<evidence type="ECO:0000313" key="10">
    <source>
        <dbReference type="Proteomes" id="UP000283269"/>
    </source>
</evidence>
<evidence type="ECO:0000256" key="4">
    <source>
        <dbReference type="PIRNR" id="PIRNR036492"/>
    </source>
</evidence>
<dbReference type="InterPro" id="IPR016162">
    <property type="entry name" value="Ald_DH_N"/>
</dbReference>
<dbReference type="AlphaFoldDB" id="A0A409WMM5"/>
<feature type="domain" description="Aldehyde dehydrogenase" evidence="8">
    <location>
        <begin position="26"/>
        <end position="434"/>
    </location>
</feature>
<evidence type="ECO:0000259" key="8">
    <source>
        <dbReference type="Pfam" id="PF00171"/>
    </source>
</evidence>
<dbReference type="Gene3D" id="3.40.309.10">
    <property type="entry name" value="Aldehyde Dehydrogenase, Chain A, domain 2"/>
    <property type="match status" value="1"/>
</dbReference>
<feature type="active site" evidence="5 6">
    <location>
        <position position="217"/>
    </location>
</feature>
<comment type="caution">
    <text evidence="9">The sequence shown here is derived from an EMBL/GenBank/DDBJ whole genome shotgun (WGS) entry which is preliminary data.</text>
</comment>
<keyword evidence="2 4" id="KW-0560">Oxidoreductase</keyword>
<evidence type="ECO:0000256" key="5">
    <source>
        <dbReference type="PIRSR" id="PIRSR036492-1"/>
    </source>
</evidence>
<evidence type="ECO:0000313" key="9">
    <source>
        <dbReference type="EMBL" id="PPQ79732.1"/>
    </source>
</evidence>
<evidence type="ECO:0000256" key="6">
    <source>
        <dbReference type="PROSITE-ProRule" id="PRU10007"/>
    </source>
</evidence>
<dbReference type="CDD" id="cd07135">
    <property type="entry name" value="ALDH_F14-YMR110C"/>
    <property type="match status" value="1"/>
</dbReference>
<dbReference type="OrthoDB" id="440325at2759"/>
<dbReference type="SUPFAM" id="SSF53720">
    <property type="entry name" value="ALDH-like"/>
    <property type="match status" value="1"/>
</dbReference>
<dbReference type="Pfam" id="PF00171">
    <property type="entry name" value="Aldedh"/>
    <property type="match status" value="1"/>
</dbReference>
<evidence type="ECO:0000256" key="1">
    <source>
        <dbReference type="ARBA" id="ARBA00009986"/>
    </source>
</evidence>
<reference evidence="9 10" key="1">
    <citation type="journal article" date="2018" name="Evol. Lett.">
        <title>Horizontal gene cluster transfer increased hallucinogenic mushroom diversity.</title>
        <authorList>
            <person name="Reynolds H.T."/>
            <person name="Vijayakumar V."/>
            <person name="Gluck-Thaler E."/>
            <person name="Korotkin H.B."/>
            <person name="Matheny P.B."/>
            <person name="Slot J.C."/>
        </authorList>
    </citation>
    <scope>NUCLEOTIDE SEQUENCE [LARGE SCALE GENOMIC DNA]</scope>
    <source>
        <strain evidence="9 10">2631</strain>
    </source>
</reference>
<gene>
    <name evidence="9" type="ORF">CVT25_003299</name>
</gene>
<evidence type="ECO:0000256" key="2">
    <source>
        <dbReference type="ARBA" id="ARBA00023002"/>
    </source>
</evidence>
<protein>
    <recommendedName>
        <fullName evidence="4">Aldehyde dehydrogenase</fullName>
    </recommendedName>
</protein>
<keyword evidence="10" id="KW-1185">Reference proteome</keyword>
<dbReference type="FunFam" id="3.40.309.10:FF:000003">
    <property type="entry name" value="Aldehyde dehydrogenase"/>
    <property type="match status" value="1"/>
</dbReference>
<dbReference type="PANTHER" id="PTHR43570">
    <property type="entry name" value="ALDEHYDE DEHYDROGENASE"/>
    <property type="match status" value="1"/>
</dbReference>
<dbReference type="GO" id="GO:0004029">
    <property type="term" value="F:aldehyde dehydrogenase (NAD+) activity"/>
    <property type="evidence" value="ECO:0007669"/>
    <property type="project" value="TreeGrafter"/>
</dbReference>
<dbReference type="EMBL" id="NHYD01003366">
    <property type="protein sequence ID" value="PPQ79732.1"/>
    <property type="molecule type" value="Genomic_DNA"/>
</dbReference>
<dbReference type="InterPro" id="IPR016163">
    <property type="entry name" value="Ald_DH_C"/>
</dbReference>
<name>A0A409WMM5_PSICY</name>
<dbReference type="STRING" id="93625.A0A409WMM5"/>